<dbReference type="Pfam" id="PF07883">
    <property type="entry name" value="Cupin_2"/>
    <property type="match status" value="1"/>
</dbReference>
<evidence type="ECO:0000313" key="5">
    <source>
        <dbReference type="Proteomes" id="UP000053797"/>
    </source>
</evidence>
<dbReference type="Pfam" id="PF01381">
    <property type="entry name" value="HTH_3"/>
    <property type="match status" value="1"/>
</dbReference>
<dbReference type="Proteomes" id="UP000053797">
    <property type="component" value="Unassembled WGS sequence"/>
</dbReference>
<dbReference type="InterPro" id="IPR014710">
    <property type="entry name" value="RmlC-like_jellyroll"/>
</dbReference>
<dbReference type="InterPro" id="IPR050807">
    <property type="entry name" value="TransReg_Diox_bact_type"/>
</dbReference>
<dbReference type="EMBL" id="LDQV01000042">
    <property type="protein sequence ID" value="KTR25273.1"/>
    <property type="molecule type" value="Genomic_DNA"/>
</dbReference>
<dbReference type="Proteomes" id="UP000072605">
    <property type="component" value="Unassembled WGS sequence"/>
</dbReference>
<dbReference type="SUPFAM" id="SSF47413">
    <property type="entry name" value="lambda repressor-like DNA-binding domains"/>
    <property type="match status" value="1"/>
</dbReference>
<dbReference type="CDD" id="cd00093">
    <property type="entry name" value="HTH_XRE"/>
    <property type="match status" value="1"/>
</dbReference>
<evidence type="ECO:0000313" key="3">
    <source>
        <dbReference type="EMBL" id="KSU50035.1"/>
    </source>
</evidence>
<dbReference type="EMBL" id="LNQL01000001">
    <property type="protein sequence ID" value="KSU50035.1"/>
    <property type="molecule type" value="Genomic_DNA"/>
</dbReference>
<reference evidence="4 6" key="2">
    <citation type="journal article" date="2016" name="Front. Microbiol.">
        <title>Genomic Resource of Rice Seed Associated Bacteria.</title>
        <authorList>
            <person name="Midha S."/>
            <person name="Bansal K."/>
            <person name="Sharma S."/>
            <person name="Kumar N."/>
            <person name="Patil P.P."/>
            <person name="Chaudhry V."/>
            <person name="Patil P.B."/>
        </authorList>
    </citation>
    <scope>NUCLEOTIDE SEQUENCE [LARGE SCALE GENOMIC DNA]</scope>
    <source>
        <strain evidence="4 6">RSA11</strain>
    </source>
</reference>
<dbReference type="InterPro" id="IPR011051">
    <property type="entry name" value="RmlC_Cupin_sf"/>
</dbReference>
<evidence type="ECO:0000259" key="2">
    <source>
        <dbReference type="PROSITE" id="PS50943"/>
    </source>
</evidence>
<evidence type="ECO:0000313" key="4">
    <source>
        <dbReference type="EMBL" id="KTR25273.1"/>
    </source>
</evidence>
<evidence type="ECO:0000256" key="1">
    <source>
        <dbReference type="ARBA" id="ARBA00023125"/>
    </source>
</evidence>
<dbReference type="GO" id="GO:0003700">
    <property type="term" value="F:DNA-binding transcription factor activity"/>
    <property type="evidence" value="ECO:0007669"/>
    <property type="project" value="TreeGrafter"/>
</dbReference>
<name>A0A0V8GIE6_9BACL</name>
<gene>
    <name evidence="3" type="ORF">AS033_01295</name>
    <name evidence="4" type="ORF">RSA11_15800</name>
</gene>
<dbReference type="InterPro" id="IPR013096">
    <property type="entry name" value="Cupin_2"/>
</dbReference>
<dbReference type="AlphaFoldDB" id="A0A0V8GIE6"/>
<organism evidence="3 5">
    <name type="scientific">Exiguobacterium indicum</name>
    <dbReference type="NCBI Taxonomy" id="296995"/>
    <lineage>
        <taxon>Bacteria</taxon>
        <taxon>Bacillati</taxon>
        <taxon>Bacillota</taxon>
        <taxon>Bacilli</taxon>
        <taxon>Bacillales</taxon>
        <taxon>Bacillales Family XII. Incertae Sedis</taxon>
        <taxon>Exiguobacterium</taxon>
    </lineage>
</organism>
<dbReference type="GO" id="GO:0003677">
    <property type="term" value="F:DNA binding"/>
    <property type="evidence" value="ECO:0007669"/>
    <property type="project" value="UniProtKB-KW"/>
</dbReference>
<dbReference type="Gene3D" id="2.60.120.10">
    <property type="entry name" value="Jelly Rolls"/>
    <property type="match status" value="1"/>
</dbReference>
<dbReference type="PROSITE" id="PS50943">
    <property type="entry name" value="HTH_CROC1"/>
    <property type="match status" value="1"/>
</dbReference>
<dbReference type="Gene3D" id="1.10.260.40">
    <property type="entry name" value="lambda repressor-like DNA-binding domains"/>
    <property type="match status" value="1"/>
</dbReference>
<dbReference type="InterPro" id="IPR010982">
    <property type="entry name" value="Lambda_DNA-bd_dom_sf"/>
</dbReference>
<dbReference type="RefSeq" id="WP_035396133.1">
    <property type="nucleotide sequence ID" value="NZ_FMYN01000001.1"/>
</dbReference>
<evidence type="ECO:0000313" key="6">
    <source>
        <dbReference type="Proteomes" id="UP000072605"/>
    </source>
</evidence>
<dbReference type="PANTHER" id="PTHR46797">
    <property type="entry name" value="HTH-TYPE TRANSCRIPTIONAL REGULATOR"/>
    <property type="match status" value="1"/>
</dbReference>
<keyword evidence="1" id="KW-0238">DNA-binding</keyword>
<accession>A0A0V8GIE6</accession>
<dbReference type="GO" id="GO:0005829">
    <property type="term" value="C:cytosol"/>
    <property type="evidence" value="ECO:0007669"/>
    <property type="project" value="TreeGrafter"/>
</dbReference>
<sequence>MRGGRRLYSIGQKIKNLRLQKGLTQEELGERTDLSKGYISQLEREISSPSIETLFHLLEVLGISPKDFFDEDTLNQKVVYGEEDVTTYADEEQGYHVTWLIPESNEKEMEPVLLTLAPGGAFKTYEPSGAETFVYVLAGNVTLTLGRQSFVAKQGETLYYKASEIHQLRNESTQETKVLVTATDSYL</sequence>
<dbReference type="PANTHER" id="PTHR46797:SF2">
    <property type="entry name" value="TRANSCRIPTIONAL REGULATOR"/>
    <property type="match status" value="1"/>
</dbReference>
<dbReference type="CDD" id="cd02209">
    <property type="entry name" value="cupin_XRE_C"/>
    <property type="match status" value="1"/>
</dbReference>
<dbReference type="InterPro" id="IPR001387">
    <property type="entry name" value="Cro/C1-type_HTH"/>
</dbReference>
<comment type="caution">
    <text evidence="3">The sequence shown here is derived from an EMBL/GenBank/DDBJ whole genome shotgun (WGS) entry which is preliminary data.</text>
</comment>
<dbReference type="SUPFAM" id="SSF51182">
    <property type="entry name" value="RmlC-like cupins"/>
    <property type="match status" value="1"/>
</dbReference>
<dbReference type="SMART" id="SM00530">
    <property type="entry name" value="HTH_XRE"/>
    <property type="match status" value="1"/>
</dbReference>
<feature type="domain" description="HTH cro/C1-type" evidence="2">
    <location>
        <begin position="14"/>
        <end position="68"/>
    </location>
</feature>
<protein>
    <submittedName>
        <fullName evidence="3">Cro/Cl family transcriptional regulator</fullName>
    </submittedName>
</protein>
<reference evidence="3 5" key="1">
    <citation type="journal article" date="2015" name="Int. J. Syst. Evol. Microbiol.">
        <title>Exiguobacterium enclense sp. nov., isolated from sediment.</title>
        <authorList>
            <person name="Dastager S.G."/>
            <person name="Mawlankar R."/>
            <person name="Sonalkar V.V."/>
            <person name="Thorat M.N."/>
            <person name="Mual P."/>
            <person name="Verma A."/>
            <person name="Krishnamurthi S."/>
            <person name="Tang S.K."/>
            <person name="Li W.J."/>
        </authorList>
    </citation>
    <scope>NUCLEOTIDE SEQUENCE [LARGE SCALE GENOMIC DNA]</scope>
    <source>
        <strain evidence="3 5">NIO-1109</strain>
    </source>
</reference>
<proteinExistence type="predicted"/>